<evidence type="ECO:0000313" key="2">
    <source>
        <dbReference type="EMBL" id="PLW42048.1"/>
    </source>
</evidence>
<dbReference type="EMBL" id="PGCI01000178">
    <property type="protein sequence ID" value="PLW35435.1"/>
    <property type="molecule type" value="Genomic_DNA"/>
</dbReference>
<protein>
    <submittedName>
        <fullName evidence="2">Uncharacterized protein</fullName>
    </submittedName>
</protein>
<dbReference type="EMBL" id="PGCJ01000162">
    <property type="protein sequence ID" value="PLW42048.1"/>
    <property type="molecule type" value="Genomic_DNA"/>
</dbReference>
<dbReference type="AlphaFoldDB" id="A0A2N5UWB6"/>
<name>A0A2N5UWB6_9BASI</name>
<evidence type="ECO:0000313" key="4">
    <source>
        <dbReference type="Proteomes" id="UP000235392"/>
    </source>
</evidence>
<evidence type="ECO:0000313" key="3">
    <source>
        <dbReference type="Proteomes" id="UP000235388"/>
    </source>
</evidence>
<evidence type="ECO:0000313" key="1">
    <source>
        <dbReference type="EMBL" id="PLW35435.1"/>
    </source>
</evidence>
<sequence length="275" mass="30228">MLVSSLILQPVETPLPCPGSTATGVPTTFISGRPRTLLPLKWPDMPYDLAVSKVPSIPGSHHARNSPVASPLYHAPNKSTFTLKRPPTFNLVIHAGGNLTFGITLTTPLNFKYAPLNFNGRLVSISTIVLVFQTCHILYSILDSRVAIQPWTGLVHLRLKDHSPRLRQLWNSTLAGFLALQWPHNDLPCSESCSWLNWTPAPVAPPAKDNLLLMLRQQLAVNDLHVRLVVVATRQLPRYPDSGYPNVTLQLTASGRATESPNLMFSASVGPTMQQ</sequence>
<organism evidence="2 3">
    <name type="scientific">Puccinia coronata f. sp. avenae</name>
    <dbReference type="NCBI Taxonomy" id="200324"/>
    <lineage>
        <taxon>Eukaryota</taxon>
        <taxon>Fungi</taxon>
        <taxon>Dikarya</taxon>
        <taxon>Basidiomycota</taxon>
        <taxon>Pucciniomycotina</taxon>
        <taxon>Pucciniomycetes</taxon>
        <taxon>Pucciniales</taxon>
        <taxon>Pucciniaceae</taxon>
        <taxon>Puccinia</taxon>
    </lineage>
</organism>
<gene>
    <name evidence="2" type="ORF">PCANC_13144</name>
    <name evidence="1" type="ORF">PCASD_13991</name>
</gene>
<accession>A0A2N5UWB6</accession>
<dbReference type="Proteomes" id="UP000235388">
    <property type="component" value="Unassembled WGS sequence"/>
</dbReference>
<keyword evidence="3" id="KW-1185">Reference proteome</keyword>
<comment type="caution">
    <text evidence="2">The sequence shown here is derived from an EMBL/GenBank/DDBJ whole genome shotgun (WGS) entry which is preliminary data.</text>
</comment>
<proteinExistence type="predicted"/>
<dbReference type="Proteomes" id="UP000235392">
    <property type="component" value="Unassembled WGS sequence"/>
</dbReference>
<reference evidence="3 4" key="1">
    <citation type="submission" date="2017-11" db="EMBL/GenBank/DDBJ databases">
        <title>De novo assembly and phasing of dikaryotic genomes from two isolates of Puccinia coronata f. sp. avenae, the causal agent of oat crown rust.</title>
        <authorList>
            <person name="Miller M.E."/>
            <person name="Zhang Y."/>
            <person name="Omidvar V."/>
            <person name="Sperschneider J."/>
            <person name="Schwessinger B."/>
            <person name="Raley C."/>
            <person name="Palmer J.M."/>
            <person name="Garnica D."/>
            <person name="Upadhyaya N."/>
            <person name="Rathjen J."/>
            <person name="Taylor J.M."/>
            <person name="Park R.F."/>
            <person name="Dodds P.N."/>
            <person name="Hirsch C.D."/>
            <person name="Kianian S.F."/>
            <person name="Figueroa M."/>
        </authorList>
    </citation>
    <scope>NUCLEOTIDE SEQUENCE [LARGE SCALE GENOMIC DNA]</scope>
    <source>
        <strain evidence="2">12NC29</strain>
        <strain evidence="1">12SD80</strain>
    </source>
</reference>